<accession>A0A2T2Y8W8</accession>
<keyword evidence="3" id="KW-1185">Reference proteome</keyword>
<dbReference type="AlphaFoldDB" id="A0A2T2Y8W8"/>
<keyword evidence="1" id="KW-0812">Transmembrane</keyword>
<name>A0A2T2Y8W8_9BACT</name>
<comment type="caution">
    <text evidence="2">The sequence shown here is derived from an EMBL/GenBank/DDBJ whole genome shotgun (WGS) entry which is preliminary data.</text>
</comment>
<gene>
    <name evidence="2" type="ORF">AHMF7605_29025</name>
</gene>
<evidence type="ECO:0000256" key="1">
    <source>
        <dbReference type="SAM" id="Phobius"/>
    </source>
</evidence>
<dbReference type="RefSeq" id="WP_106933775.1">
    <property type="nucleotide sequence ID" value="NZ_PYFT01000002.1"/>
</dbReference>
<evidence type="ECO:0000313" key="2">
    <source>
        <dbReference type="EMBL" id="PSR51955.1"/>
    </source>
</evidence>
<feature type="transmembrane region" description="Helical" evidence="1">
    <location>
        <begin position="20"/>
        <end position="37"/>
    </location>
</feature>
<keyword evidence="1" id="KW-1133">Transmembrane helix</keyword>
<sequence length="146" mass="16652">MNPLFQTLVTGATYAGSFHHSSINYTLLLIAILPHLMGREQLAKKNQSSWLWTLLSSTLIQISLWFLVNAIGISLIWNALAGFNLLFFTRNNYLLAYLKRLFFLSGFTIIFMAIVYYLIIFPVITTIAHVIAILLGVGLYFLYRGR</sequence>
<protein>
    <submittedName>
        <fullName evidence="2">Uncharacterized protein</fullName>
    </submittedName>
</protein>
<dbReference type="OrthoDB" id="1120312at2"/>
<feature type="transmembrane region" description="Helical" evidence="1">
    <location>
        <begin position="101"/>
        <end position="120"/>
    </location>
</feature>
<feature type="transmembrane region" description="Helical" evidence="1">
    <location>
        <begin position="126"/>
        <end position="143"/>
    </location>
</feature>
<reference evidence="2 3" key="1">
    <citation type="submission" date="2018-03" db="EMBL/GenBank/DDBJ databases">
        <title>Adhaeribacter sp. HMF7605 Genome sequencing and assembly.</title>
        <authorList>
            <person name="Kang H."/>
            <person name="Kang J."/>
            <person name="Cha I."/>
            <person name="Kim H."/>
            <person name="Joh K."/>
        </authorList>
    </citation>
    <scope>NUCLEOTIDE SEQUENCE [LARGE SCALE GENOMIC DNA]</scope>
    <source>
        <strain evidence="2 3">HMF7605</strain>
    </source>
</reference>
<keyword evidence="1" id="KW-0472">Membrane</keyword>
<dbReference type="Proteomes" id="UP000240357">
    <property type="component" value="Unassembled WGS sequence"/>
</dbReference>
<organism evidence="2 3">
    <name type="scientific">Adhaeribacter arboris</name>
    <dbReference type="NCBI Taxonomy" id="2072846"/>
    <lineage>
        <taxon>Bacteria</taxon>
        <taxon>Pseudomonadati</taxon>
        <taxon>Bacteroidota</taxon>
        <taxon>Cytophagia</taxon>
        <taxon>Cytophagales</taxon>
        <taxon>Hymenobacteraceae</taxon>
        <taxon>Adhaeribacter</taxon>
    </lineage>
</organism>
<evidence type="ECO:0000313" key="3">
    <source>
        <dbReference type="Proteomes" id="UP000240357"/>
    </source>
</evidence>
<proteinExistence type="predicted"/>
<dbReference type="EMBL" id="PYFT01000002">
    <property type="protein sequence ID" value="PSR51955.1"/>
    <property type="molecule type" value="Genomic_DNA"/>
</dbReference>